<evidence type="ECO:0000259" key="1">
    <source>
        <dbReference type="SMART" id="SM00739"/>
    </source>
</evidence>
<dbReference type="SMART" id="SM00739">
    <property type="entry name" value="KOW"/>
    <property type="match status" value="1"/>
</dbReference>
<name>A0A1B4XI14_9GAMM</name>
<evidence type="ECO:0000313" key="3">
    <source>
        <dbReference type="Proteomes" id="UP000243180"/>
    </source>
</evidence>
<accession>A0A1B4XI14</accession>
<sequence>MKPTMDQHNDFLAHKPIEGVRFEHNDYVRIVAGKHKGKNGSLVSVEELGEDPLFVLELETGFDTRIRQSQIEHVDF</sequence>
<dbReference type="Pfam" id="PF00467">
    <property type="entry name" value="KOW"/>
    <property type="match status" value="1"/>
</dbReference>
<keyword evidence="3" id="KW-1185">Reference proteome</keyword>
<dbReference type="RefSeq" id="WP_148665082.1">
    <property type="nucleotide sequence ID" value="NZ_AP014879.1"/>
</dbReference>
<dbReference type="InParanoid" id="A0A1B4XI14"/>
<dbReference type="AlphaFoldDB" id="A0A1B4XI14"/>
<protein>
    <recommendedName>
        <fullName evidence="1">KOW domain-containing protein</fullName>
    </recommendedName>
</protein>
<dbReference type="OrthoDB" id="9182351at2"/>
<dbReference type="Proteomes" id="UP000243180">
    <property type="component" value="Chromosome"/>
</dbReference>
<feature type="domain" description="KOW" evidence="1">
    <location>
        <begin position="21"/>
        <end position="48"/>
    </location>
</feature>
<dbReference type="EMBL" id="AP014879">
    <property type="protein sequence ID" value="BAV34454.1"/>
    <property type="molecule type" value="Genomic_DNA"/>
</dbReference>
<dbReference type="KEGG" id="slim:SCL_2165"/>
<reference evidence="2 3" key="1">
    <citation type="submission" date="2015-05" db="EMBL/GenBank/DDBJ databases">
        <title>Complete genome sequence of a sulfur-oxidizing gammaproteobacterium strain HA5.</title>
        <authorList>
            <person name="Miura A."/>
            <person name="Kojima H."/>
            <person name="Fukui M."/>
        </authorList>
    </citation>
    <scope>NUCLEOTIDE SEQUENCE [LARGE SCALE GENOMIC DNA]</scope>
    <source>
        <strain evidence="2 3">HA5</strain>
    </source>
</reference>
<evidence type="ECO:0000313" key="2">
    <source>
        <dbReference type="EMBL" id="BAV34454.1"/>
    </source>
</evidence>
<gene>
    <name evidence="2" type="ORF">SCL_2165</name>
</gene>
<dbReference type="InterPro" id="IPR005824">
    <property type="entry name" value="KOW"/>
</dbReference>
<organism evidence="2 3">
    <name type="scientific">Sulfuricaulis limicola</name>
    <dbReference type="NCBI Taxonomy" id="1620215"/>
    <lineage>
        <taxon>Bacteria</taxon>
        <taxon>Pseudomonadati</taxon>
        <taxon>Pseudomonadota</taxon>
        <taxon>Gammaproteobacteria</taxon>
        <taxon>Acidiferrobacterales</taxon>
        <taxon>Acidiferrobacteraceae</taxon>
        <taxon>Sulfuricaulis</taxon>
    </lineage>
</organism>
<proteinExistence type="predicted"/>